<evidence type="ECO:0000313" key="7">
    <source>
        <dbReference type="EMBL" id="PLC52657.1"/>
    </source>
</evidence>
<dbReference type="InterPro" id="IPR011701">
    <property type="entry name" value="MFS"/>
</dbReference>
<feature type="transmembrane region" description="Helical" evidence="5">
    <location>
        <begin position="200"/>
        <end position="224"/>
    </location>
</feature>
<dbReference type="Gene3D" id="1.20.1250.20">
    <property type="entry name" value="MFS general substrate transporter like domains"/>
    <property type="match status" value="2"/>
</dbReference>
<dbReference type="Pfam" id="PF07690">
    <property type="entry name" value="MFS_1"/>
    <property type="match status" value="1"/>
</dbReference>
<evidence type="ECO:0000256" key="1">
    <source>
        <dbReference type="ARBA" id="ARBA00022692"/>
    </source>
</evidence>
<feature type="transmembrane region" description="Helical" evidence="5">
    <location>
        <begin position="292"/>
        <end position="313"/>
    </location>
</feature>
<evidence type="ECO:0000256" key="5">
    <source>
        <dbReference type="SAM" id="Phobius"/>
    </source>
</evidence>
<dbReference type="CDD" id="cd17477">
    <property type="entry name" value="MFS_YcaD_like"/>
    <property type="match status" value="1"/>
</dbReference>
<evidence type="ECO:0000256" key="4">
    <source>
        <dbReference type="SAM" id="MobiDB-lite"/>
    </source>
</evidence>
<feature type="transmembrane region" description="Helical" evidence="5">
    <location>
        <begin position="41"/>
        <end position="61"/>
    </location>
</feature>
<organism evidence="7 8">
    <name type="scientific">Pollutimonas nitritireducens</name>
    <dbReference type="NCBI Taxonomy" id="2045209"/>
    <lineage>
        <taxon>Bacteria</taxon>
        <taxon>Pseudomonadati</taxon>
        <taxon>Pseudomonadota</taxon>
        <taxon>Betaproteobacteria</taxon>
        <taxon>Burkholderiales</taxon>
        <taxon>Alcaligenaceae</taxon>
        <taxon>Pollutimonas</taxon>
    </lineage>
</organism>
<keyword evidence="8" id="KW-1185">Reference proteome</keyword>
<dbReference type="InterPro" id="IPR036259">
    <property type="entry name" value="MFS_trans_sf"/>
</dbReference>
<keyword evidence="2 5" id="KW-1133">Transmembrane helix</keyword>
<keyword evidence="3 5" id="KW-0472">Membrane</keyword>
<feature type="transmembrane region" description="Helical" evidence="5">
    <location>
        <begin position="236"/>
        <end position="256"/>
    </location>
</feature>
<reference evidence="7 8" key="1">
    <citation type="submission" date="2017-10" db="EMBL/GenBank/DDBJ databases">
        <title>Two draft genome sequences of Pusillimonas sp. strains isolated from a nitrate- and radionuclide-contaminated groundwater in Russia.</title>
        <authorList>
            <person name="Grouzdev D.S."/>
            <person name="Tourova T.P."/>
            <person name="Goeva M.A."/>
            <person name="Babich T.L."/>
            <person name="Sokolova D.S."/>
            <person name="Abdullin R."/>
            <person name="Poltaraus A.B."/>
            <person name="Toshchakov S.V."/>
            <person name="Nazina T.N."/>
        </authorList>
    </citation>
    <scope>NUCLEOTIDE SEQUENCE [LARGE SCALE GENOMIC DNA]</scope>
    <source>
        <strain evidence="7 8">JR1/69-2-13</strain>
    </source>
</reference>
<evidence type="ECO:0000313" key="8">
    <source>
        <dbReference type="Proteomes" id="UP000234328"/>
    </source>
</evidence>
<dbReference type="Proteomes" id="UP000234328">
    <property type="component" value="Unassembled WGS sequence"/>
</dbReference>
<feature type="transmembrane region" description="Helical" evidence="5">
    <location>
        <begin position="354"/>
        <end position="371"/>
    </location>
</feature>
<dbReference type="FunFam" id="1.20.1250.20:FF:000327">
    <property type="entry name" value="Transporter, MFS superfamily"/>
    <property type="match status" value="1"/>
</dbReference>
<dbReference type="InterPro" id="IPR020846">
    <property type="entry name" value="MFS_dom"/>
</dbReference>
<feature type="domain" description="Major facilitator superfamily (MFS) profile" evidence="6">
    <location>
        <begin position="7"/>
        <end position="376"/>
    </location>
</feature>
<dbReference type="RefSeq" id="WP_102071115.1">
    <property type="nucleotide sequence ID" value="NZ_PDNV01000011.1"/>
</dbReference>
<evidence type="ECO:0000259" key="6">
    <source>
        <dbReference type="PROSITE" id="PS50850"/>
    </source>
</evidence>
<feature type="region of interest" description="Disordered" evidence="4">
    <location>
        <begin position="425"/>
        <end position="476"/>
    </location>
</feature>
<dbReference type="PANTHER" id="PTHR23521:SF3">
    <property type="entry name" value="MFS TRANSPORTER"/>
    <property type="match status" value="1"/>
</dbReference>
<dbReference type="GO" id="GO:0005886">
    <property type="term" value="C:plasma membrane"/>
    <property type="evidence" value="ECO:0007669"/>
    <property type="project" value="TreeGrafter"/>
</dbReference>
<feature type="transmembrane region" description="Helical" evidence="5">
    <location>
        <begin position="268"/>
        <end position="286"/>
    </location>
</feature>
<feature type="transmembrane region" description="Helical" evidence="5">
    <location>
        <begin position="97"/>
        <end position="119"/>
    </location>
</feature>
<feature type="transmembrane region" description="Helical" evidence="5">
    <location>
        <begin position="131"/>
        <end position="154"/>
    </location>
</feature>
<dbReference type="PANTHER" id="PTHR23521">
    <property type="entry name" value="TRANSPORTER MFS SUPERFAMILY"/>
    <property type="match status" value="1"/>
</dbReference>
<feature type="transmembrane region" description="Helical" evidence="5">
    <location>
        <begin position="325"/>
        <end position="348"/>
    </location>
</feature>
<sequence>MITTIASFFSLYLATLLLLVGSGLFNTYLGLRLTAVSVSELWVGSLIAIYYLGLVFGARIGHKVIIQVGHIRAYSATAAIVTVTVLALALIDNLWVWLGFRFLAGVAMVTQFMVLESWLNEQTENHQRGRVFAFYMVCSSLGTVLGQLALMIFPRLDYEPLVFVAICSALCMIPVALTRRLHPALQVPAPIHIKYYVARVPLSLTVLFVAGAIVGAFYGLAPVYAVKQGLSSSEVAIFLAAAVASGLVFQWPVGWLADRIDRIGMIRLNALILCVLSVPLWGWWVFPYWALLAFSCAFGILQFTLYPLGAAFANDNVEPERRVGLSAILYMVYGLGACVGPLVAGLLMRELNPSVYFIFVSACAAILVIFIRPQKVTGVNLSEDAPTHFVPMADSLQSSNVVATLDPRVDMESDVSYEPVEGFRDGAQTAEPMGSGGPEPVVPVTPIEPVQTPNPGQAAQQDASPATGTPKGSSPS</sequence>
<name>A0A2N4UCE2_9BURK</name>
<dbReference type="GO" id="GO:0022857">
    <property type="term" value="F:transmembrane transporter activity"/>
    <property type="evidence" value="ECO:0007669"/>
    <property type="project" value="InterPro"/>
</dbReference>
<keyword evidence="1 5" id="KW-0812">Transmembrane</keyword>
<feature type="compositionally biased region" description="Polar residues" evidence="4">
    <location>
        <begin position="454"/>
        <end position="476"/>
    </location>
</feature>
<proteinExistence type="predicted"/>
<dbReference type="InterPro" id="IPR047200">
    <property type="entry name" value="MFS_YcaD-like"/>
</dbReference>
<dbReference type="SUPFAM" id="SSF103473">
    <property type="entry name" value="MFS general substrate transporter"/>
    <property type="match status" value="1"/>
</dbReference>
<feature type="compositionally biased region" description="Low complexity" evidence="4">
    <location>
        <begin position="438"/>
        <end position="453"/>
    </location>
</feature>
<feature type="transmembrane region" description="Helical" evidence="5">
    <location>
        <begin position="160"/>
        <end position="179"/>
    </location>
</feature>
<dbReference type="OrthoDB" id="9810614at2"/>
<evidence type="ECO:0000256" key="3">
    <source>
        <dbReference type="ARBA" id="ARBA00023136"/>
    </source>
</evidence>
<gene>
    <name evidence="7" type="ORF">CR155_16350</name>
</gene>
<dbReference type="PROSITE" id="PS50850">
    <property type="entry name" value="MFS"/>
    <property type="match status" value="1"/>
</dbReference>
<feature type="transmembrane region" description="Helical" evidence="5">
    <location>
        <begin position="7"/>
        <end position="29"/>
    </location>
</feature>
<dbReference type="AlphaFoldDB" id="A0A2N4UCE2"/>
<evidence type="ECO:0000256" key="2">
    <source>
        <dbReference type="ARBA" id="ARBA00022989"/>
    </source>
</evidence>
<comment type="caution">
    <text evidence="7">The sequence shown here is derived from an EMBL/GenBank/DDBJ whole genome shotgun (WGS) entry which is preliminary data.</text>
</comment>
<accession>A0A2N4UCE2</accession>
<dbReference type="EMBL" id="PDNV01000011">
    <property type="protein sequence ID" value="PLC52657.1"/>
    <property type="molecule type" value="Genomic_DNA"/>
</dbReference>
<feature type="transmembrane region" description="Helical" evidence="5">
    <location>
        <begin position="73"/>
        <end position="91"/>
    </location>
</feature>
<protein>
    <submittedName>
        <fullName evidence="7">MFS transporter</fullName>
    </submittedName>
</protein>